<keyword evidence="1" id="KW-0378">Hydrolase</keyword>
<protein>
    <submittedName>
        <fullName evidence="3">DUF4838 domain-containing protein</fullName>
    </submittedName>
</protein>
<dbReference type="Gene3D" id="3.30.379.10">
    <property type="entry name" value="Chitobiase/beta-hexosaminidase domain 2-like"/>
    <property type="match status" value="1"/>
</dbReference>
<dbReference type="GO" id="GO:0045493">
    <property type="term" value="P:xylan catabolic process"/>
    <property type="evidence" value="ECO:0007669"/>
    <property type="project" value="InterPro"/>
</dbReference>
<dbReference type="AlphaFoldDB" id="A0A9D1I6W2"/>
<accession>A0A9D1I6W2</accession>
<dbReference type="SUPFAM" id="SSF55545">
    <property type="entry name" value="beta-N-acetylhexosaminidase-like domain"/>
    <property type="match status" value="1"/>
</dbReference>
<feature type="domain" description="Alpha glucuronidase N-terminal" evidence="2">
    <location>
        <begin position="30"/>
        <end position="122"/>
    </location>
</feature>
<dbReference type="Pfam" id="PF16126">
    <property type="entry name" value="DUF4838"/>
    <property type="match status" value="1"/>
</dbReference>
<evidence type="ECO:0000313" key="4">
    <source>
        <dbReference type="Proteomes" id="UP000824089"/>
    </source>
</evidence>
<reference evidence="3" key="1">
    <citation type="submission" date="2020-10" db="EMBL/GenBank/DDBJ databases">
        <authorList>
            <person name="Gilroy R."/>
        </authorList>
    </citation>
    <scope>NUCLEOTIDE SEQUENCE</scope>
    <source>
        <strain evidence="3">CHK195-4489</strain>
    </source>
</reference>
<dbReference type="InterPro" id="IPR029018">
    <property type="entry name" value="Hex-like_dom2"/>
</dbReference>
<dbReference type="PANTHER" id="PTHR47406:SF2">
    <property type="entry name" value="ALPHA GLUCURONIDASE N-TERMINAL DOMAIN-CONTAINING PROTEIN"/>
    <property type="match status" value="1"/>
</dbReference>
<comment type="caution">
    <text evidence="3">The sequence shown here is derived from an EMBL/GenBank/DDBJ whole genome shotgun (WGS) entry which is preliminary data.</text>
</comment>
<dbReference type="PANTHER" id="PTHR47406">
    <property type="entry name" value="COAGULATION FACTOR 5/8 TYPE, C-TERMINAL"/>
    <property type="match status" value="1"/>
</dbReference>
<gene>
    <name evidence="3" type="ORF">IAD50_03110</name>
</gene>
<dbReference type="EMBL" id="DVMM01000062">
    <property type="protein sequence ID" value="HIU29269.1"/>
    <property type="molecule type" value="Genomic_DNA"/>
</dbReference>
<reference evidence="3" key="2">
    <citation type="journal article" date="2021" name="PeerJ">
        <title>Extensive microbial diversity within the chicken gut microbiome revealed by metagenomics and culture.</title>
        <authorList>
            <person name="Gilroy R."/>
            <person name="Ravi A."/>
            <person name="Getino M."/>
            <person name="Pursley I."/>
            <person name="Horton D.L."/>
            <person name="Alikhan N.F."/>
            <person name="Baker D."/>
            <person name="Gharbi K."/>
            <person name="Hall N."/>
            <person name="Watson M."/>
            <person name="Adriaenssens E.M."/>
            <person name="Foster-Nyarko E."/>
            <person name="Jarju S."/>
            <person name="Secka A."/>
            <person name="Antonio M."/>
            <person name="Oren A."/>
            <person name="Chaudhuri R.R."/>
            <person name="La Ragione R."/>
            <person name="Hildebrand F."/>
            <person name="Pallen M.J."/>
        </authorList>
    </citation>
    <scope>NUCLEOTIDE SEQUENCE</scope>
    <source>
        <strain evidence="3">CHK195-4489</strain>
    </source>
</reference>
<dbReference type="InterPro" id="IPR005154">
    <property type="entry name" value="Glyco_hydro_67_aGlcAse_N"/>
</dbReference>
<dbReference type="Proteomes" id="UP000824089">
    <property type="component" value="Unassembled WGS sequence"/>
</dbReference>
<organism evidence="3 4">
    <name type="scientific">Candidatus Egerieisoma faecipullorum</name>
    <dbReference type="NCBI Taxonomy" id="2840963"/>
    <lineage>
        <taxon>Bacteria</taxon>
        <taxon>Bacillati</taxon>
        <taxon>Bacillota</taxon>
        <taxon>Clostridia</taxon>
        <taxon>Eubacteriales</taxon>
        <taxon>Clostridiaceae</taxon>
        <taxon>Clostridiaceae incertae sedis</taxon>
        <taxon>Candidatus Egerieisoma</taxon>
    </lineage>
</organism>
<sequence>MMNGCKDPSSLPDMENGRNLLVKDEMSKYQIVLSSEASASEVTAANELQKYIKSMSGCSLEITDDTSAPSGHEIVIGQTARDVYGDFDWDWMGEEGYTVLVKDFTLVIAGGSGRGTLYGVYGFLESLGCRFFAPDCETVPKLETILIDADYRDSQRPAFSFRDVFWACAFDEEWSVKQRVNSCFNLFNRTLGRSISPEWGGGISNAGPQHVHNFEMLVPVDKYFESHPEYFSEINGKRTSEFLYSQLCLTNEDVFQIVVNQIREWMKENPDSKVVPISQNDSYVIESYCTCENCKQINRQERSYSGTLIWFVNRVAEELKDEFPDVIFETLAYQFSALPPRNLKPAENVIVRYCISSCAPHALTECPANASAVENIEKWLEAGFNLYVWDYTTNFAQYLCPMPNMERLQKNAQYFYEKGIKGVFAQGNYQDPVSGEFGMLRSYLLAKLLWDPYTDLEQHKQEFLNAYYGGGGAKVGEYLDILHGLVLDHNREFNLVSNAVDIFQGLITDEMLAELDALWADAVAAAEDDETALLHVRRSELQYRYYKMLSKRGEFSDEENYEALAAAFNNDCGELGVSYFSEGNPIPWNN</sequence>
<evidence type="ECO:0000313" key="3">
    <source>
        <dbReference type="EMBL" id="HIU29269.1"/>
    </source>
</evidence>
<evidence type="ECO:0000259" key="2">
    <source>
        <dbReference type="Pfam" id="PF03648"/>
    </source>
</evidence>
<evidence type="ECO:0000256" key="1">
    <source>
        <dbReference type="ARBA" id="ARBA00022801"/>
    </source>
</evidence>
<name>A0A9D1I6W2_9CLOT</name>
<dbReference type="InterPro" id="IPR032287">
    <property type="entry name" value="DUF4838"/>
</dbReference>
<dbReference type="GO" id="GO:0046559">
    <property type="term" value="F:alpha-glucuronidase activity"/>
    <property type="evidence" value="ECO:0007669"/>
    <property type="project" value="InterPro"/>
</dbReference>
<dbReference type="Pfam" id="PF03648">
    <property type="entry name" value="Glyco_hydro_67N"/>
    <property type="match status" value="1"/>
</dbReference>
<proteinExistence type="predicted"/>